<evidence type="ECO:0000259" key="9">
    <source>
        <dbReference type="PROSITE" id="PS50151"/>
    </source>
</evidence>
<dbReference type="PROSITE" id="PS00870">
    <property type="entry name" value="CLPAB_1"/>
    <property type="match status" value="1"/>
</dbReference>
<dbReference type="Gene3D" id="1.10.8.60">
    <property type="match status" value="2"/>
</dbReference>
<dbReference type="Proteomes" id="UP000018466">
    <property type="component" value="Unassembled WGS sequence"/>
</dbReference>
<comment type="caution">
    <text evidence="11">The sequence shown here is derived from an EMBL/GenBank/DDBJ whole genome shotgun (WGS) entry which is preliminary data.</text>
</comment>
<dbReference type="InterPro" id="IPR019489">
    <property type="entry name" value="Clp_ATPase_C"/>
</dbReference>
<feature type="compositionally biased region" description="Polar residues" evidence="8">
    <location>
        <begin position="153"/>
        <end position="170"/>
    </location>
</feature>
<dbReference type="SUPFAM" id="SSF52540">
    <property type="entry name" value="P-loop containing nucleoside triphosphate hydrolases"/>
    <property type="match status" value="2"/>
</dbReference>
<dbReference type="CDD" id="cd00009">
    <property type="entry name" value="AAA"/>
    <property type="match status" value="1"/>
</dbReference>
<evidence type="ECO:0000256" key="6">
    <source>
        <dbReference type="RuleBase" id="RU004432"/>
    </source>
</evidence>
<keyword evidence="12" id="KW-1185">Reference proteome</keyword>
<keyword evidence="1 5" id="KW-0677">Repeat</keyword>
<evidence type="ECO:0008006" key="13">
    <source>
        <dbReference type="Google" id="ProtNLM"/>
    </source>
</evidence>
<accession>A0AA37DH24</accession>
<dbReference type="Gene3D" id="3.40.50.300">
    <property type="entry name" value="P-loop containing nucleotide triphosphate hydrolases"/>
    <property type="match status" value="2"/>
</dbReference>
<dbReference type="FunFam" id="3.40.50.300:FF:000010">
    <property type="entry name" value="Chaperone clpB 1, putative"/>
    <property type="match status" value="1"/>
</dbReference>
<keyword evidence="7" id="KW-0175">Coiled coil</keyword>
<evidence type="ECO:0000256" key="3">
    <source>
        <dbReference type="ARBA" id="ARBA00022840"/>
    </source>
</evidence>
<dbReference type="FunFam" id="3.40.50.300:FF:000025">
    <property type="entry name" value="ATP-dependent Clp protease subunit"/>
    <property type="match status" value="1"/>
</dbReference>
<feature type="region of interest" description="Disordered" evidence="8">
    <location>
        <begin position="146"/>
        <end position="170"/>
    </location>
</feature>
<dbReference type="Pfam" id="PF17871">
    <property type="entry name" value="AAA_lid_9"/>
    <property type="match status" value="1"/>
</dbReference>
<evidence type="ECO:0000313" key="12">
    <source>
        <dbReference type="Proteomes" id="UP000018466"/>
    </source>
</evidence>
<dbReference type="InterPro" id="IPR003593">
    <property type="entry name" value="AAA+_ATPase"/>
</dbReference>
<protein>
    <recommendedName>
        <fullName evidence="13">Clp R domain-containing protein</fullName>
    </recommendedName>
</protein>
<dbReference type="PANTHER" id="PTHR11638">
    <property type="entry name" value="ATP-DEPENDENT CLP PROTEASE"/>
    <property type="match status" value="1"/>
</dbReference>
<keyword evidence="2 6" id="KW-0547">Nucleotide-binding</keyword>
<dbReference type="Pfam" id="PF10431">
    <property type="entry name" value="ClpB_D2-small"/>
    <property type="match status" value="1"/>
</dbReference>
<dbReference type="GO" id="GO:0005524">
    <property type="term" value="F:ATP binding"/>
    <property type="evidence" value="ECO:0007669"/>
    <property type="project" value="UniProtKB-KW"/>
</dbReference>
<dbReference type="Pfam" id="PF00004">
    <property type="entry name" value="AAA"/>
    <property type="match status" value="1"/>
</dbReference>
<dbReference type="GO" id="GO:0005737">
    <property type="term" value="C:cytoplasm"/>
    <property type="evidence" value="ECO:0007669"/>
    <property type="project" value="TreeGrafter"/>
</dbReference>
<name>A0AA37DH24_9FIRM</name>
<dbReference type="EMBL" id="AGEL01000003">
    <property type="protein sequence ID" value="EHO18047.1"/>
    <property type="molecule type" value="Genomic_DNA"/>
</dbReference>
<dbReference type="Pfam" id="PF07724">
    <property type="entry name" value="AAA_2"/>
    <property type="match status" value="1"/>
</dbReference>
<keyword evidence="4 6" id="KW-0143">Chaperone</keyword>
<dbReference type="InterPro" id="IPR050130">
    <property type="entry name" value="ClpA_ClpB"/>
</dbReference>
<evidence type="ECO:0000313" key="11">
    <source>
        <dbReference type="EMBL" id="EHO18047.1"/>
    </source>
</evidence>
<reference evidence="11 12" key="1">
    <citation type="submission" date="2011-10" db="EMBL/GenBank/DDBJ databases">
        <title>The Genome Sequence of Lachnospiraceae bacterium ACC2.</title>
        <authorList>
            <consortium name="The Broad Institute Genome Sequencing Platform"/>
            <person name="Earl A."/>
            <person name="Ward D."/>
            <person name="Feldgarden M."/>
            <person name="Gevers D."/>
            <person name="Sizova M."/>
            <person name="Hazen A."/>
            <person name="Epstein S."/>
            <person name="Young S.K."/>
            <person name="Zeng Q."/>
            <person name="Gargeya S."/>
            <person name="Fitzgerald M."/>
            <person name="Haas B."/>
            <person name="Abouelleil A."/>
            <person name="Alvarado L."/>
            <person name="Arachchi H.M."/>
            <person name="Berlin A."/>
            <person name="Brown A."/>
            <person name="Chapman S.B."/>
            <person name="Chen Z."/>
            <person name="Dunbar C."/>
            <person name="Freedman E."/>
            <person name="Gearin G."/>
            <person name="Goldberg J."/>
            <person name="Griggs A."/>
            <person name="Gujja S."/>
            <person name="Heiman D."/>
            <person name="Howarth C."/>
            <person name="Larson L."/>
            <person name="Lui A."/>
            <person name="MacDonald P.J.P."/>
            <person name="Montmayeur A."/>
            <person name="Murphy C."/>
            <person name="Neiman D."/>
            <person name="Pearson M."/>
            <person name="Priest M."/>
            <person name="Roberts A."/>
            <person name="Saif S."/>
            <person name="Shea T."/>
            <person name="Shenoy N."/>
            <person name="Sisk P."/>
            <person name="Stolte C."/>
            <person name="Sykes S."/>
            <person name="Wortman J."/>
            <person name="Nusbaum C."/>
            <person name="Birren B."/>
        </authorList>
    </citation>
    <scope>NUCLEOTIDE SEQUENCE [LARGE SCALE GENOMIC DNA]</scope>
    <source>
        <strain evidence="11 12">ACC2</strain>
    </source>
</reference>
<evidence type="ECO:0000256" key="7">
    <source>
        <dbReference type="SAM" id="Coils"/>
    </source>
</evidence>
<evidence type="ECO:0000256" key="2">
    <source>
        <dbReference type="ARBA" id="ARBA00022741"/>
    </source>
</evidence>
<evidence type="ECO:0000256" key="4">
    <source>
        <dbReference type="ARBA" id="ARBA00023186"/>
    </source>
</evidence>
<evidence type="ECO:0000256" key="5">
    <source>
        <dbReference type="PROSITE-ProRule" id="PRU01251"/>
    </source>
</evidence>
<keyword evidence="3 6" id="KW-0067">ATP-binding</keyword>
<dbReference type="InterPro" id="IPR036628">
    <property type="entry name" value="Clp_N_dom_sf"/>
</dbReference>
<dbReference type="Pfam" id="PF02861">
    <property type="entry name" value="Clp_N"/>
    <property type="match status" value="1"/>
</dbReference>
<dbReference type="GO" id="GO:0016887">
    <property type="term" value="F:ATP hydrolysis activity"/>
    <property type="evidence" value="ECO:0007669"/>
    <property type="project" value="InterPro"/>
</dbReference>
<sequence length="839" mass="94163">MADYFSEQAQEALEYAHRAAEELHNSYIGTEHLLLGLVRQGSGVAGQVLIANEATEKRVLKLMDKMLASVERVKLAEEPKYTPMSRRVLEYSKAAAERFQAPQVGTEHILLAILKEKNCVASKLLYTMGVNIQKLYVDLMHAMGEKHSPEDMPQQTQGSGVVSGSAQPTPTLDQYSRDLTEFARQGKLDPVIGRSVEMQRVMQILSRRTKNNPCLIGEPGVGKTAVVEGLAQLIVSGEVPETLADKRLVTLDLSGMIAGSKYRGEFEERIKKVLQEVMQAGNVLLFIDEIHTIIGAGSAEGTMDASNILKPSLARGELQLIGATTIEEYRKHIEKDAALERRFQPITVDEPSEDESVRILEGLRPRYEAHHKVSITDTAIKEAVQLSARYISDRFLPDKAIDLIDEAASRLRLADYAEPAEIKKLSEEITKLESQKEEAVRAEEFERAGQLKKKQEKKEEKIAKIKEEWIKARRDKKLVVGENEVADVVSLWTRIPVKKLTEEENERLKKLESVLHERVIGQDEAVSAVSRAIRRGRVGLKDPHRPIGSFLFLGPTGVGKTELSKALAEAMFGTEQALIRVDMSEYMEKHSVSKIVGSPPGYVGYEEGGQLSEKVRRNPYSVILFDEIEKAHPDVFNILLQVLDDGHITDSQGRKIDFKNTVLIMTSNAGASRIVSPKTLGFAARENKETDYKNMKDGVMDEVRRLFKPEFLNRIDEIVVFHQLDRDNMKQIVDILLGNIEKRSESQMEIKLSFEDAAREFLIEKGYDPKYGARPLRRAIQNELEDKLAEAMLDDKVKAGDEVLVTCPTVPEGEEAGLVFTTKRKTRRKSSAKKEQVND</sequence>
<dbReference type="CDD" id="cd19499">
    <property type="entry name" value="RecA-like_ClpB_Hsp104-like"/>
    <property type="match status" value="1"/>
</dbReference>
<dbReference type="PRINTS" id="PR00300">
    <property type="entry name" value="CLPPROTEASEA"/>
</dbReference>
<organism evidence="11 12">
    <name type="scientific">Stomatobaculum longum</name>
    <dbReference type="NCBI Taxonomy" id="796942"/>
    <lineage>
        <taxon>Bacteria</taxon>
        <taxon>Bacillati</taxon>
        <taxon>Bacillota</taxon>
        <taxon>Clostridia</taxon>
        <taxon>Lachnospirales</taxon>
        <taxon>Lachnospiraceae</taxon>
        <taxon>Stomatobaculum</taxon>
    </lineage>
</organism>
<evidence type="ECO:0000256" key="1">
    <source>
        <dbReference type="ARBA" id="ARBA00022737"/>
    </source>
</evidence>
<dbReference type="InterPro" id="IPR041546">
    <property type="entry name" value="ClpA/ClpB_AAA_lid"/>
</dbReference>
<dbReference type="GeneID" id="86940026"/>
<dbReference type="PROSITE" id="PS00871">
    <property type="entry name" value="CLPAB_2"/>
    <property type="match status" value="1"/>
</dbReference>
<dbReference type="InterPro" id="IPR028299">
    <property type="entry name" value="ClpA/B_CS2"/>
</dbReference>
<dbReference type="PROSITE" id="PS50151">
    <property type="entry name" value="UVR"/>
    <property type="match status" value="1"/>
</dbReference>
<comment type="similarity">
    <text evidence="6">Belongs to the ClpA/ClpB family.</text>
</comment>
<dbReference type="Gene3D" id="4.10.860.10">
    <property type="entry name" value="UVR domain"/>
    <property type="match status" value="1"/>
</dbReference>
<dbReference type="InterPro" id="IPR001270">
    <property type="entry name" value="ClpA/B"/>
</dbReference>
<dbReference type="Gene3D" id="1.10.1780.10">
    <property type="entry name" value="Clp, N-terminal domain"/>
    <property type="match status" value="1"/>
</dbReference>
<evidence type="ECO:0000256" key="8">
    <source>
        <dbReference type="SAM" id="MobiDB-lite"/>
    </source>
</evidence>
<dbReference type="SMART" id="SM00382">
    <property type="entry name" value="AAA"/>
    <property type="match status" value="2"/>
</dbReference>
<feature type="coiled-coil region" evidence="7">
    <location>
        <begin position="422"/>
        <end position="468"/>
    </location>
</feature>
<dbReference type="GO" id="GO:0034605">
    <property type="term" value="P:cellular response to heat"/>
    <property type="evidence" value="ECO:0007669"/>
    <property type="project" value="TreeGrafter"/>
</dbReference>
<dbReference type="SMART" id="SM01086">
    <property type="entry name" value="ClpB_D2-small"/>
    <property type="match status" value="1"/>
</dbReference>
<dbReference type="InterPro" id="IPR003959">
    <property type="entry name" value="ATPase_AAA_core"/>
</dbReference>
<proteinExistence type="inferred from homology"/>
<dbReference type="InterPro" id="IPR018368">
    <property type="entry name" value="ClpA/B_CS1"/>
</dbReference>
<gene>
    <name evidence="11" type="ORF">HMPREF9623_00231</name>
</gene>
<dbReference type="InterPro" id="IPR027417">
    <property type="entry name" value="P-loop_NTPase"/>
</dbReference>
<dbReference type="SUPFAM" id="SSF81923">
    <property type="entry name" value="Double Clp-N motif"/>
    <property type="match status" value="1"/>
</dbReference>
<feature type="domain" description="Clp R" evidence="10">
    <location>
        <begin position="2"/>
        <end position="145"/>
    </location>
</feature>
<dbReference type="InterPro" id="IPR001943">
    <property type="entry name" value="UVR_dom"/>
</dbReference>
<evidence type="ECO:0000259" key="10">
    <source>
        <dbReference type="PROSITE" id="PS51903"/>
    </source>
</evidence>
<dbReference type="PANTHER" id="PTHR11638:SF175">
    <property type="entry name" value="ATP-DEPENDENT CLP PROTEASE, ATP-BINDING SUBUNIT CLPC"/>
    <property type="match status" value="1"/>
</dbReference>
<dbReference type="PROSITE" id="PS51903">
    <property type="entry name" value="CLP_R"/>
    <property type="match status" value="1"/>
</dbReference>
<feature type="domain" description="UVR" evidence="9">
    <location>
        <begin position="426"/>
        <end position="461"/>
    </location>
</feature>
<dbReference type="RefSeq" id="WP_009532066.1">
    <property type="nucleotide sequence ID" value="NZ_JH590861.1"/>
</dbReference>
<dbReference type="AlphaFoldDB" id="A0AA37DH24"/>
<dbReference type="InterPro" id="IPR004176">
    <property type="entry name" value="Clp_R_N"/>
</dbReference>